<keyword evidence="3" id="KW-1185">Reference proteome</keyword>
<dbReference type="Proteomes" id="UP000006055">
    <property type="component" value="Chromosome"/>
</dbReference>
<sequence length="283" mass="32091">MRRLLALFVYLITGTFICPNPGISDMRSVVPLARGGAASPKSPHATIRMDSEQVIIRLKKKTYTVDALFHLFNTGETTTEWVGFPKQRYDMTKSMPGFPVESDFIRFDTWIDGTKIEVEEESNPESNPEPGIVNRILSAFNRVLFASGLGSLPPIKERWLVHHITFPGHTRTTIRTSYESHYSIQTERKAYYIIGTGRLWKDNIGKAVFIIDSLDVGGTNRIRVNFPVAPGPRLLGNNLLRFEIEDAQPRPDARLIIEVEEPATPQPRHGDILRTNPRKERQP</sequence>
<dbReference type="HOGENOM" id="CLU_1025758_0_0_7"/>
<reference evidence="3" key="1">
    <citation type="submission" date="2012-06" db="EMBL/GenBank/DDBJ databases">
        <title>Complete sequence of chromosome of Desulfomonile tiedjei DSM 6799.</title>
        <authorList>
            <person name="Lucas S."/>
            <person name="Copeland A."/>
            <person name="Lapidus A."/>
            <person name="Glavina del Rio T."/>
            <person name="Dalin E."/>
            <person name="Tice H."/>
            <person name="Bruce D."/>
            <person name="Goodwin L."/>
            <person name="Pitluck S."/>
            <person name="Peters L."/>
            <person name="Ovchinnikova G."/>
            <person name="Zeytun A."/>
            <person name="Lu M."/>
            <person name="Kyrpides N."/>
            <person name="Mavromatis K."/>
            <person name="Ivanova N."/>
            <person name="Brettin T."/>
            <person name="Detter J.C."/>
            <person name="Han C."/>
            <person name="Larimer F."/>
            <person name="Land M."/>
            <person name="Hauser L."/>
            <person name="Markowitz V."/>
            <person name="Cheng J.-F."/>
            <person name="Hugenholtz P."/>
            <person name="Woyke T."/>
            <person name="Wu D."/>
            <person name="Spring S."/>
            <person name="Schroeder M."/>
            <person name="Brambilla E."/>
            <person name="Klenk H.-P."/>
            <person name="Eisen J.A."/>
        </authorList>
    </citation>
    <scope>NUCLEOTIDE SEQUENCE [LARGE SCALE GENOMIC DNA]</scope>
    <source>
        <strain evidence="3">ATCC 49306 / DSM 6799 / DCB-1</strain>
    </source>
</reference>
<evidence type="ECO:0000256" key="1">
    <source>
        <dbReference type="SAM" id="MobiDB-lite"/>
    </source>
</evidence>
<gene>
    <name evidence="2" type="ordered locus">Desti_4970</name>
</gene>
<dbReference type="Gene3D" id="2.60.40.3680">
    <property type="match status" value="1"/>
</dbReference>
<feature type="region of interest" description="Disordered" evidence="1">
    <location>
        <begin position="259"/>
        <end position="283"/>
    </location>
</feature>
<proteinExistence type="predicted"/>
<accession>I4CDE3</accession>
<organism evidence="2 3">
    <name type="scientific">Desulfomonile tiedjei (strain ATCC 49306 / DSM 6799 / DCB-1)</name>
    <dbReference type="NCBI Taxonomy" id="706587"/>
    <lineage>
        <taxon>Bacteria</taxon>
        <taxon>Pseudomonadati</taxon>
        <taxon>Thermodesulfobacteriota</taxon>
        <taxon>Desulfomonilia</taxon>
        <taxon>Desulfomonilales</taxon>
        <taxon>Desulfomonilaceae</taxon>
        <taxon>Desulfomonile</taxon>
    </lineage>
</organism>
<evidence type="ECO:0000313" key="3">
    <source>
        <dbReference type="Proteomes" id="UP000006055"/>
    </source>
</evidence>
<evidence type="ECO:0000313" key="2">
    <source>
        <dbReference type="EMBL" id="AFM27584.1"/>
    </source>
</evidence>
<protein>
    <submittedName>
        <fullName evidence="2">Uncharacterized protein</fullName>
    </submittedName>
</protein>
<name>I4CDE3_DESTA</name>
<dbReference type="STRING" id="706587.Desti_4970"/>
<feature type="compositionally biased region" description="Basic and acidic residues" evidence="1">
    <location>
        <begin position="268"/>
        <end position="283"/>
    </location>
</feature>
<dbReference type="AlphaFoldDB" id="I4CDE3"/>
<dbReference type="KEGG" id="dti:Desti_4970"/>
<dbReference type="EMBL" id="CP003360">
    <property type="protein sequence ID" value="AFM27584.1"/>
    <property type="molecule type" value="Genomic_DNA"/>
</dbReference>